<dbReference type="HOGENOM" id="CLU_123780_0_0_3"/>
<dbReference type="PATRIC" id="fig|56107.3.peg.6273"/>
<dbReference type="RefSeq" id="WP_015210940.1">
    <property type="nucleotide sequence ID" value="NC_019757.1"/>
</dbReference>
<evidence type="ECO:0000256" key="2">
    <source>
        <dbReference type="SAM" id="SignalP"/>
    </source>
</evidence>
<dbReference type="AlphaFoldDB" id="K9X6K1"/>
<dbReference type="KEGG" id="csg:Cylst_5710"/>
<evidence type="ECO:0000313" key="4">
    <source>
        <dbReference type="Proteomes" id="UP000010475"/>
    </source>
</evidence>
<proteinExistence type="predicted"/>
<evidence type="ECO:0000313" key="3">
    <source>
        <dbReference type="EMBL" id="AFZ27706.1"/>
    </source>
</evidence>
<sequence length="141" mass="15364">MKTLIPTISLILCSIWLVSCSNSQPDLVKPTPSNNVEQVKTETSPKPVTANPANTTEQPKIGTIKELVNGDLKCYATLVDENGKEHNLGASFEVCEPEKFLNKKVSLAYGIESVNDCQSAEPCGKSKKESLIIKMEILAEK</sequence>
<dbReference type="PROSITE" id="PS51257">
    <property type="entry name" value="PROKAR_LIPOPROTEIN"/>
    <property type="match status" value="1"/>
</dbReference>
<dbReference type="OrthoDB" id="574724at2"/>
<keyword evidence="4" id="KW-1185">Reference proteome</keyword>
<organism evidence="3 4">
    <name type="scientific">Cylindrospermum stagnale PCC 7417</name>
    <dbReference type="NCBI Taxonomy" id="56107"/>
    <lineage>
        <taxon>Bacteria</taxon>
        <taxon>Bacillati</taxon>
        <taxon>Cyanobacteriota</taxon>
        <taxon>Cyanophyceae</taxon>
        <taxon>Nostocales</taxon>
        <taxon>Nostocaceae</taxon>
        <taxon>Cylindrospermum</taxon>
    </lineage>
</organism>
<protein>
    <recommendedName>
        <fullName evidence="5">Lipoprotein</fullName>
    </recommendedName>
</protein>
<dbReference type="eggNOG" id="COG3755">
    <property type="taxonomic scope" value="Bacteria"/>
</dbReference>
<dbReference type="EMBL" id="CP003642">
    <property type="protein sequence ID" value="AFZ27706.1"/>
    <property type="molecule type" value="Genomic_DNA"/>
</dbReference>
<feature type="signal peptide" evidence="2">
    <location>
        <begin position="1"/>
        <end position="25"/>
    </location>
</feature>
<evidence type="ECO:0008006" key="5">
    <source>
        <dbReference type="Google" id="ProtNLM"/>
    </source>
</evidence>
<feature type="region of interest" description="Disordered" evidence="1">
    <location>
        <begin position="29"/>
        <end position="57"/>
    </location>
</feature>
<dbReference type="Proteomes" id="UP000010475">
    <property type="component" value="Chromosome"/>
</dbReference>
<gene>
    <name evidence="3" type="ORF">Cylst_5710</name>
</gene>
<feature type="chain" id="PRO_5003938224" description="Lipoprotein" evidence="2">
    <location>
        <begin position="26"/>
        <end position="141"/>
    </location>
</feature>
<reference evidence="3 4" key="1">
    <citation type="submission" date="2012-06" db="EMBL/GenBank/DDBJ databases">
        <title>Finished chromosome of genome of Cylindrospermum stagnale PCC 7417.</title>
        <authorList>
            <consortium name="US DOE Joint Genome Institute"/>
            <person name="Gugger M."/>
            <person name="Coursin T."/>
            <person name="Rippka R."/>
            <person name="Tandeau De Marsac N."/>
            <person name="Huntemann M."/>
            <person name="Wei C.-L."/>
            <person name="Han J."/>
            <person name="Detter J.C."/>
            <person name="Han C."/>
            <person name="Tapia R."/>
            <person name="Chen A."/>
            <person name="Kyrpides N."/>
            <person name="Mavromatis K."/>
            <person name="Markowitz V."/>
            <person name="Szeto E."/>
            <person name="Ivanova N."/>
            <person name="Pagani I."/>
            <person name="Pati A."/>
            <person name="Goodwin L."/>
            <person name="Nordberg H.P."/>
            <person name="Cantor M.N."/>
            <person name="Hua S.X."/>
            <person name="Woyke T."/>
            <person name="Kerfeld C.A."/>
        </authorList>
    </citation>
    <scope>NUCLEOTIDE SEQUENCE [LARGE SCALE GENOMIC DNA]</scope>
    <source>
        <strain evidence="3 4">PCC 7417</strain>
    </source>
</reference>
<dbReference type="STRING" id="56107.Cylst_5710"/>
<keyword evidence="2" id="KW-0732">Signal</keyword>
<name>K9X6K1_9NOST</name>
<evidence type="ECO:0000256" key="1">
    <source>
        <dbReference type="SAM" id="MobiDB-lite"/>
    </source>
</evidence>
<accession>K9X6K1</accession>